<keyword evidence="3" id="KW-0012">Acyltransferase</keyword>
<dbReference type="Proteomes" id="UP000182312">
    <property type="component" value="Unassembled WGS sequence"/>
</dbReference>
<evidence type="ECO:0000256" key="3">
    <source>
        <dbReference type="ARBA" id="ARBA00023315"/>
    </source>
</evidence>
<gene>
    <name evidence="4" type="ORF">SAMN04487972_10393</name>
</gene>
<dbReference type="RefSeq" id="WP_052081332.1">
    <property type="nucleotide sequence ID" value="NZ_FOJO01000003.1"/>
</dbReference>
<proteinExistence type="inferred from homology"/>
<protein>
    <submittedName>
        <fullName evidence="4">Serine acetyltransferase</fullName>
    </submittedName>
</protein>
<evidence type="ECO:0000256" key="1">
    <source>
        <dbReference type="ARBA" id="ARBA00007274"/>
    </source>
</evidence>
<evidence type="ECO:0000256" key="2">
    <source>
        <dbReference type="ARBA" id="ARBA00022679"/>
    </source>
</evidence>
<dbReference type="PANTHER" id="PTHR42811">
    <property type="entry name" value="SERINE ACETYLTRANSFERASE"/>
    <property type="match status" value="1"/>
</dbReference>
<reference evidence="4 5" key="1">
    <citation type="submission" date="2016-10" db="EMBL/GenBank/DDBJ databases">
        <authorList>
            <person name="de Groot N.N."/>
        </authorList>
    </citation>
    <scope>NUCLEOTIDE SEQUENCE [LARGE SCALE GENOMIC DNA]</scope>
    <source>
        <strain evidence="4 5">CGMCC 1.6117</strain>
    </source>
</reference>
<dbReference type="OrthoDB" id="7545269at2"/>
<dbReference type="Pfam" id="PF00132">
    <property type="entry name" value="Hexapep"/>
    <property type="match status" value="1"/>
</dbReference>
<evidence type="ECO:0000313" key="5">
    <source>
        <dbReference type="Proteomes" id="UP000182312"/>
    </source>
</evidence>
<dbReference type="Gene3D" id="2.160.10.10">
    <property type="entry name" value="Hexapeptide repeat proteins"/>
    <property type="match status" value="1"/>
</dbReference>
<dbReference type="EMBL" id="FOJO01000003">
    <property type="protein sequence ID" value="SFA43764.1"/>
    <property type="molecule type" value="Genomic_DNA"/>
</dbReference>
<dbReference type="CDD" id="cd03354">
    <property type="entry name" value="LbH_SAT"/>
    <property type="match status" value="1"/>
</dbReference>
<dbReference type="SUPFAM" id="SSF51161">
    <property type="entry name" value="Trimeric LpxA-like enzymes"/>
    <property type="match status" value="1"/>
</dbReference>
<organism evidence="4 5">
    <name type="scientific">Paracoccus halophilus</name>
    <dbReference type="NCBI Taxonomy" id="376733"/>
    <lineage>
        <taxon>Bacteria</taxon>
        <taxon>Pseudomonadati</taxon>
        <taxon>Pseudomonadota</taxon>
        <taxon>Alphaproteobacteria</taxon>
        <taxon>Rhodobacterales</taxon>
        <taxon>Paracoccaceae</taxon>
        <taxon>Paracoccus</taxon>
    </lineage>
</organism>
<name>A0A1I0SW83_9RHOB</name>
<accession>A0A1I0SW83</accession>
<dbReference type="InterPro" id="IPR045304">
    <property type="entry name" value="LbH_SAT"/>
</dbReference>
<dbReference type="GO" id="GO:0016746">
    <property type="term" value="F:acyltransferase activity"/>
    <property type="evidence" value="ECO:0007669"/>
    <property type="project" value="UniProtKB-KW"/>
</dbReference>
<evidence type="ECO:0000313" key="4">
    <source>
        <dbReference type="EMBL" id="SFA43764.1"/>
    </source>
</evidence>
<comment type="similarity">
    <text evidence="1">Belongs to the transferase hexapeptide repeat family.</text>
</comment>
<dbReference type="AlphaFoldDB" id="A0A1I0SW83"/>
<sequence>MLLEDRIHEFVGELFPLDRAATAGVQQRDFPSKGYDKVIAAAAEDLLAYVGRDPALMGEPRFALVQHSPYVATLCYRLAYWHWHQSSIEMRRQAMSIGHYSRALTGVEIHPGARLGPRFVVDHGTNTVIGATCEIGSDCYVLNGVLLGARGISGNPDIKRHPTIGDRVQIGSFARILGNVHVGDDAFIGPHAVVTCDTPAGARVRAVHPAESAISGFVEETRHAG</sequence>
<dbReference type="InterPro" id="IPR011004">
    <property type="entry name" value="Trimer_LpxA-like_sf"/>
</dbReference>
<dbReference type="InterPro" id="IPR001451">
    <property type="entry name" value="Hexapep"/>
</dbReference>
<keyword evidence="2 4" id="KW-0808">Transferase</keyword>